<dbReference type="PANTHER" id="PTHR43280:SF31">
    <property type="entry name" value="TRANSCRIPTIONAL REGULATORY PROTEIN"/>
    <property type="match status" value="1"/>
</dbReference>
<dbReference type="GO" id="GO:0003700">
    <property type="term" value="F:DNA-binding transcription factor activity"/>
    <property type="evidence" value="ECO:0007669"/>
    <property type="project" value="InterPro"/>
</dbReference>
<dbReference type="PANTHER" id="PTHR43280">
    <property type="entry name" value="ARAC-FAMILY TRANSCRIPTIONAL REGULATOR"/>
    <property type="match status" value="1"/>
</dbReference>
<dbReference type="SUPFAM" id="SSF46689">
    <property type="entry name" value="Homeodomain-like"/>
    <property type="match status" value="1"/>
</dbReference>
<keyword evidence="6" id="KW-1185">Reference proteome</keyword>
<dbReference type="AlphaFoldDB" id="A0AA41Q8Q9"/>
<accession>A0AA41Q8Q9</accession>
<protein>
    <submittedName>
        <fullName evidence="5">Helix-turn-helix domain-containing protein</fullName>
    </submittedName>
</protein>
<dbReference type="PROSITE" id="PS01124">
    <property type="entry name" value="HTH_ARAC_FAMILY_2"/>
    <property type="match status" value="1"/>
</dbReference>
<evidence type="ECO:0000256" key="1">
    <source>
        <dbReference type="ARBA" id="ARBA00023015"/>
    </source>
</evidence>
<comment type="caution">
    <text evidence="5">The sequence shown here is derived from an EMBL/GenBank/DDBJ whole genome shotgun (WGS) entry which is preliminary data.</text>
</comment>
<keyword evidence="1" id="KW-0805">Transcription regulation</keyword>
<dbReference type="InterPro" id="IPR018060">
    <property type="entry name" value="HTH_AraC"/>
</dbReference>
<evidence type="ECO:0000256" key="3">
    <source>
        <dbReference type="ARBA" id="ARBA00023163"/>
    </source>
</evidence>
<dbReference type="RefSeq" id="WP_235058442.1">
    <property type="nucleotide sequence ID" value="NZ_JAKFHA010000056.1"/>
</dbReference>
<evidence type="ECO:0000313" key="5">
    <source>
        <dbReference type="EMBL" id="MCF2533674.1"/>
    </source>
</evidence>
<feature type="domain" description="HTH araC/xylS-type" evidence="4">
    <location>
        <begin position="29"/>
        <end position="130"/>
    </location>
</feature>
<dbReference type="SMART" id="SM00342">
    <property type="entry name" value="HTH_ARAC"/>
    <property type="match status" value="1"/>
</dbReference>
<name>A0AA41Q8Q9_9ACTN</name>
<reference evidence="5" key="1">
    <citation type="submission" date="2022-01" db="EMBL/GenBank/DDBJ databases">
        <title>Genome-Based Taxonomic Classification of the Phylum Actinobacteria.</title>
        <authorList>
            <person name="Gao Y."/>
        </authorList>
    </citation>
    <scope>NUCLEOTIDE SEQUENCE</scope>
    <source>
        <strain evidence="5">KLBMP 8922</strain>
    </source>
</reference>
<dbReference type="InterPro" id="IPR009057">
    <property type="entry name" value="Homeodomain-like_sf"/>
</dbReference>
<evidence type="ECO:0000256" key="2">
    <source>
        <dbReference type="ARBA" id="ARBA00023125"/>
    </source>
</evidence>
<keyword evidence="2" id="KW-0238">DNA-binding</keyword>
<evidence type="ECO:0000313" key="6">
    <source>
        <dbReference type="Proteomes" id="UP001165378"/>
    </source>
</evidence>
<evidence type="ECO:0000259" key="4">
    <source>
        <dbReference type="PROSITE" id="PS01124"/>
    </source>
</evidence>
<dbReference type="Gene3D" id="1.10.10.60">
    <property type="entry name" value="Homeodomain-like"/>
    <property type="match status" value="1"/>
</dbReference>
<organism evidence="5 6">
    <name type="scientific">Yinghuangia soli</name>
    <dbReference type="NCBI Taxonomy" id="2908204"/>
    <lineage>
        <taxon>Bacteria</taxon>
        <taxon>Bacillati</taxon>
        <taxon>Actinomycetota</taxon>
        <taxon>Actinomycetes</taxon>
        <taxon>Kitasatosporales</taxon>
        <taxon>Streptomycetaceae</taxon>
        <taxon>Yinghuangia</taxon>
    </lineage>
</organism>
<gene>
    <name evidence="5" type="ORF">LZ495_41540</name>
</gene>
<proteinExistence type="predicted"/>
<dbReference type="Proteomes" id="UP001165378">
    <property type="component" value="Unassembled WGS sequence"/>
</dbReference>
<dbReference type="GO" id="GO:0043565">
    <property type="term" value="F:sequence-specific DNA binding"/>
    <property type="evidence" value="ECO:0007669"/>
    <property type="project" value="InterPro"/>
</dbReference>
<sequence>MDLAVATLADRIGGLRTLPAETRAAVLRARVDAFIDANLGDPHLNPAAIAAHHHISLRSLHQLFHGEPETVAATIRRRRLERCRDDLVDPAMRHHGVGEISARWGFRHPADFSRAMRKMYGTPPTEIRAQALGSDDLRDPC</sequence>
<dbReference type="EMBL" id="JAKFHA010000056">
    <property type="protein sequence ID" value="MCF2533674.1"/>
    <property type="molecule type" value="Genomic_DNA"/>
</dbReference>
<dbReference type="Pfam" id="PF12833">
    <property type="entry name" value="HTH_18"/>
    <property type="match status" value="1"/>
</dbReference>
<keyword evidence="3" id="KW-0804">Transcription</keyword>